<dbReference type="EMBL" id="MLGG01000020">
    <property type="protein sequence ID" value="KAK1456489.1"/>
    <property type="molecule type" value="Genomic_DNA"/>
</dbReference>
<proteinExistence type="predicted"/>
<accession>A0AAI9XQT3</accession>
<gene>
    <name evidence="2" type="ORF">CMEL01_16393</name>
</gene>
<sequence>MGKPVEDGDDEEGEDKGGYKEGEDEHGHDHGDGGDDGSKDESRKDESSGDYNDDDESDNHLDRFADATSEANGTTETPGAEEKTLMVEQLVKINHKCIIRPTTVVVVNVIITTKCTLPNEGA</sequence>
<organism evidence="2 3">
    <name type="scientific">Colletotrichum melonis</name>
    <dbReference type="NCBI Taxonomy" id="1209925"/>
    <lineage>
        <taxon>Eukaryota</taxon>
        <taxon>Fungi</taxon>
        <taxon>Dikarya</taxon>
        <taxon>Ascomycota</taxon>
        <taxon>Pezizomycotina</taxon>
        <taxon>Sordariomycetes</taxon>
        <taxon>Hypocreomycetidae</taxon>
        <taxon>Glomerellales</taxon>
        <taxon>Glomerellaceae</taxon>
        <taxon>Colletotrichum</taxon>
        <taxon>Colletotrichum acutatum species complex</taxon>
    </lineage>
</organism>
<evidence type="ECO:0000313" key="2">
    <source>
        <dbReference type="EMBL" id="KAK1456489.1"/>
    </source>
</evidence>
<evidence type="ECO:0000256" key="1">
    <source>
        <dbReference type="SAM" id="MobiDB-lite"/>
    </source>
</evidence>
<evidence type="ECO:0000313" key="3">
    <source>
        <dbReference type="Proteomes" id="UP001239795"/>
    </source>
</evidence>
<reference evidence="2 3" key="1">
    <citation type="submission" date="2016-10" db="EMBL/GenBank/DDBJ databases">
        <title>The genome sequence of Colletotrichum fioriniae PJ7.</title>
        <authorList>
            <person name="Baroncelli R."/>
        </authorList>
    </citation>
    <scope>NUCLEOTIDE SEQUENCE [LARGE SCALE GENOMIC DNA]</scope>
    <source>
        <strain evidence="2">Col 31</strain>
    </source>
</reference>
<dbReference type="Proteomes" id="UP001239795">
    <property type="component" value="Unassembled WGS sequence"/>
</dbReference>
<name>A0AAI9XQT3_9PEZI</name>
<feature type="compositionally biased region" description="Basic and acidic residues" evidence="1">
    <location>
        <begin position="15"/>
        <end position="47"/>
    </location>
</feature>
<keyword evidence="3" id="KW-1185">Reference proteome</keyword>
<comment type="caution">
    <text evidence="2">The sequence shown here is derived from an EMBL/GenBank/DDBJ whole genome shotgun (WGS) entry which is preliminary data.</text>
</comment>
<protein>
    <submittedName>
        <fullName evidence="2">Uncharacterized protein</fullName>
    </submittedName>
</protein>
<feature type="region of interest" description="Disordered" evidence="1">
    <location>
        <begin position="1"/>
        <end position="81"/>
    </location>
</feature>
<dbReference type="AlphaFoldDB" id="A0AAI9XQT3"/>